<reference evidence="2 3" key="1">
    <citation type="submission" date="2018-10" db="EMBL/GenBank/DDBJ databases">
        <title>Relationship between Morphology and Antimicrobial Activity in Streptomyces.</title>
        <authorList>
            <person name="Kang H.J."/>
            <person name="Kim S.B."/>
        </authorList>
    </citation>
    <scope>NUCLEOTIDE SEQUENCE [LARGE SCALE GENOMIC DNA]</scope>
    <source>
        <strain evidence="2 3">BH38</strain>
    </source>
</reference>
<evidence type="ECO:0000313" key="3">
    <source>
        <dbReference type="Proteomes" id="UP000271554"/>
    </source>
</evidence>
<dbReference type="PANTHER" id="PTHR30188">
    <property type="entry name" value="ABC TRANSPORTER PERMEASE PROTEIN-RELATED"/>
    <property type="match status" value="1"/>
</dbReference>
<evidence type="ECO:0000256" key="1">
    <source>
        <dbReference type="SAM" id="Phobius"/>
    </source>
</evidence>
<accession>A0A387HF04</accession>
<dbReference type="RefSeq" id="WP_120720469.1">
    <property type="nucleotide sequence ID" value="NZ_CP032698.1"/>
</dbReference>
<dbReference type="PANTHER" id="PTHR30188:SF13">
    <property type="entry name" value="CONSERVED HYPOTHETICAL INTEGRAL MEMBRANE PROTEIN YRBE3B"/>
    <property type="match status" value="1"/>
</dbReference>
<evidence type="ECO:0000313" key="2">
    <source>
        <dbReference type="EMBL" id="AYG79352.1"/>
    </source>
</evidence>
<feature type="transmembrane region" description="Helical" evidence="1">
    <location>
        <begin position="198"/>
        <end position="221"/>
    </location>
</feature>
<protein>
    <submittedName>
        <fullName evidence="2">Putative phospholipid ABC transporter permease protein MlaE</fullName>
    </submittedName>
</protein>
<sequence length="267" mass="28268">MAVFSFLDRSGDQLAFYAKALLWIPRTLRRYLREVQRLLAEVAFGSGGLGVIGGTIGVMIAMTLFTGTVVGLQGYAALNQIGTAAFTGFVSAYFNTREIAPLVAGLALSATVGAGFTAQLGAMRINEEIDALEGMGIRSLPYLVTTRIIAGVVAIIPLYAIGLLSSYFASRLTTVVFKGQSRGTFDHYFNLFLSPTDVLLSVLKVLIFSVMVILAHCYYGFRATGGPAGVGVAVGRSVRNAIVVIAVTDFFLSLALWGATTTVKVAG</sequence>
<dbReference type="AlphaFoldDB" id="A0A387HF04"/>
<feature type="transmembrane region" description="Helical" evidence="1">
    <location>
        <begin position="241"/>
        <end position="259"/>
    </location>
</feature>
<dbReference type="Pfam" id="PF02405">
    <property type="entry name" value="MlaE"/>
    <property type="match status" value="1"/>
</dbReference>
<keyword evidence="3" id="KW-1185">Reference proteome</keyword>
<dbReference type="Proteomes" id="UP000271554">
    <property type="component" value="Chromosome"/>
</dbReference>
<gene>
    <name evidence="2" type="primary">mlaE_1</name>
    <name evidence="2" type="ORF">DWB77_01465</name>
</gene>
<feature type="transmembrane region" description="Helical" evidence="1">
    <location>
        <begin position="142"/>
        <end position="164"/>
    </location>
</feature>
<dbReference type="GO" id="GO:0005548">
    <property type="term" value="F:phospholipid transporter activity"/>
    <property type="evidence" value="ECO:0007669"/>
    <property type="project" value="TreeGrafter"/>
</dbReference>
<dbReference type="InterPro" id="IPR030802">
    <property type="entry name" value="Permease_MalE"/>
</dbReference>
<feature type="transmembrane region" description="Helical" evidence="1">
    <location>
        <begin position="38"/>
        <end position="65"/>
    </location>
</feature>
<keyword evidence="1" id="KW-0812">Transmembrane</keyword>
<feature type="transmembrane region" description="Helical" evidence="1">
    <location>
        <begin position="77"/>
        <end position="95"/>
    </location>
</feature>
<dbReference type="EMBL" id="CP032698">
    <property type="protein sequence ID" value="AYG79352.1"/>
    <property type="molecule type" value="Genomic_DNA"/>
</dbReference>
<dbReference type="KEGG" id="shun:DWB77_01465"/>
<organism evidence="2 3">
    <name type="scientific">Streptomyces hundungensis</name>
    <dbReference type="NCBI Taxonomy" id="1077946"/>
    <lineage>
        <taxon>Bacteria</taxon>
        <taxon>Bacillati</taxon>
        <taxon>Actinomycetota</taxon>
        <taxon>Actinomycetes</taxon>
        <taxon>Kitasatosporales</taxon>
        <taxon>Streptomycetaceae</taxon>
        <taxon>Streptomyces</taxon>
    </lineage>
</organism>
<name>A0A387HF04_9ACTN</name>
<dbReference type="GO" id="GO:0043190">
    <property type="term" value="C:ATP-binding cassette (ABC) transporter complex"/>
    <property type="evidence" value="ECO:0007669"/>
    <property type="project" value="InterPro"/>
</dbReference>
<keyword evidence="1" id="KW-1133">Transmembrane helix</keyword>
<dbReference type="OrthoDB" id="3745645at2"/>
<keyword evidence="1" id="KW-0472">Membrane</keyword>
<proteinExistence type="predicted"/>